<reference evidence="2 3" key="1">
    <citation type="submission" date="2018-02" db="EMBL/GenBank/DDBJ databases">
        <authorList>
            <person name="Dubost A."/>
        </authorList>
    </citation>
    <scope>NUCLEOTIDE SEQUENCE [LARGE SCALE GENOMIC DNA]</scope>
    <source>
        <strain evidence="3">JV551A3</strain>
    </source>
</reference>
<keyword evidence="3" id="KW-1185">Reference proteome</keyword>
<dbReference type="EMBL" id="OPYN01000028">
    <property type="protein sequence ID" value="SPO58863.1"/>
    <property type="molecule type" value="Genomic_DNA"/>
</dbReference>
<feature type="compositionally biased region" description="Basic and acidic residues" evidence="1">
    <location>
        <begin position="63"/>
        <end position="75"/>
    </location>
</feature>
<organism evidence="2 3">
    <name type="scientific">Pseudomonas inefficax</name>
    <dbReference type="NCBI Taxonomy" id="2078786"/>
    <lineage>
        <taxon>Bacteria</taxon>
        <taxon>Pseudomonadati</taxon>
        <taxon>Pseudomonadota</taxon>
        <taxon>Gammaproteobacteria</taxon>
        <taxon>Pseudomonadales</taxon>
        <taxon>Pseudomonadaceae</taxon>
        <taxon>Pseudomonas</taxon>
    </lineage>
</organism>
<sequence length="75" mass="8299">MMTKPRPRPGFFFSACCTTLGSGAIPVGAALCRDRAAERPRQFKHDAEILGPLRSPIATQGRSYKEPQRLLPRTD</sequence>
<dbReference type="Proteomes" id="UP000294335">
    <property type="component" value="Unassembled WGS sequence"/>
</dbReference>
<evidence type="ECO:0000313" key="3">
    <source>
        <dbReference type="Proteomes" id="UP000294335"/>
    </source>
</evidence>
<gene>
    <name evidence="2" type="ORF">JV551A3_V1_280068</name>
</gene>
<dbReference type="AlphaFoldDB" id="A0AAQ1SRR1"/>
<accession>A0AAQ1SRR1</accession>
<proteinExistence type="predicted"/>
<protein>
    <submittedName>
        <fullName evidence="2">Uncharacterized protein</fullName>
    </submittedName>
</protein>
<evidence type="ECO:0000313" key="2">
    <source>
        <dbReference type="EMBL" id="SPO58863.1"/>
    </source>
</evidence>
<name>A0AAQ1SRR1_9PSED</name>
<evidence type="ECO:0000256" key="1">
    <source>
        <dbReference type="SAM" id="MobiDB-lite"/>
    </source>
</evidence>
<feature type="region of interest" description="Disordered" evidence="1">
    <location>
        <begin position="54"/>
        <end position="75"/>
    </location>
</feature>
<comment type="caution">
    <text evidence="2">The sequence shown here is derived from an EMBL/GenBank/DDBJ whole genome shotgun (WGS) entry which is preliminary data.</text>
</comment>